<dbReference type="AlphaFoldDB" id="A0AAV8STX1"/>
<comment type="caution">
    <text evidence="1">The sequence shown here is derived from an EMBL/GenBank/DDBJ whole genome shotgun (WGS) entry which is preliminary data.</text>
</comment>
<dbReference type="Proteomes" id="UP001159364">
    <property type="component" value="Linkage Group LG09"/>
</dbReference>
<gene>
    <name evidence="1" type="ORF">K2173_019296</name>
</gene>
<reference evidence="1 2" key="1">
    <citation type="submission" date="2021-09" db="EMBL/GenBank/DDBJ databases">
        <title>Genomic insights and catalytic innovation underlie evolution of tropane alkaloids biosynthesis.</title>
        <authorList>
            <person name="Wang Y.-J."/>
            <person name="Tian T."/>
            <person name="Huang J.-P."/>
            <person name="Huang S.-X."/>
        </authorList>
    </citation>
    <scope>NUCLEOTIDE SEQUENCE [LARGE SCALE GENOMIC DNA]</scope>
    <source>
        <strain evidence="1">KIB-2018</strain>
        <tissue evidence="1">Leaf</tissue>
    </source>
</reference>
<keyword evidence="2" id="KW-1185">Reference proteome</keyword>
<evidence type="ECO:0000313" key="1">
    <source>
        <dbReference type="EMBL" id="KAJ8755498.1"/>
    </source>
</evidence>
<protein>
    <submittedName>
        <fullName evidence="1">Uncharacterized protein</fullName>
    </submittedName>
</protein>
<sequence>MRWRGLSLRGNQHRAQRSSNTAAIENQLVHQDQTVNDIETRIKIKEVDQKRTRMARTKQTARKSTGDCIKKGYMKSHRVLMEFIDRGMLKIQEDNIVIMEKKSLEVIDDRVLGIDSTSNLGLANINDEGEWNSLR</sequence>
<name>A0AAV8STX1_9ROSI</name>
<evidence type="ECO:0000313" key="2">
    <source>
        <dbReference type="Proteomes" id="UP001159364"/>
    </source>
</evidence>
<accession>A0AAV8STX1</accession>
<proteinExistence type="predicted"/>
<organism evidence="1 2">
    <name type="scientific">Erythroxylum novogranatense</name>
    <dbReference type="NCBI Taxonomy" id="1862640"/>
    <lineage>
        <taxon>Eukaryota</taxon>
        <taxon>Viridiplantae</taxon>
        <taxon>Streptophyta</taxon>
        <taxon>Embryophyta</taxon>
        <taxon>Tracheophyta</taxon>
        <taxon>Spermatophyta</taxon>
        <taxon>Magnoliopsida</taxon>
        <taxon>eudicotyledons</taxon>
        <taxon>Gunneridae</taxon>
        <taxon>Pentapetalae</taxon>
        <taxon>rosids</taxon>
        <taxon>fabids</taxon>
        <taxon>Malpighiales</taxon>
        <taxon>Erythroxylaceae</taxon>
        <taxon>Erythroxylum</taxon>
    </lineage>
</organism>
<dbReference type="EMBL" id="JAIWQS010000009">
    <property type="protein sequence ID" value="KAJ8755498.1"/>
    <property type="molecule type" value="Genomic_DNA"/>
</dbReference>